<proteinExistence type="inferred from homology"/>
<evidence type="ECO:0000256" key="4">
    <source>
        <dbReference type="ARBA" id="ARBA00023006"/>
    </source>
</evidence>
<evidence type="ECO:0000256" key="7">
    <source>
        <dbReference type="ARBA" id="ARBA00023329"/>
    </source>
</evidence>
<keyword evidence="4 10" id="KW-0072">Autophagy</keyword>
<dbReference type="GO" id="GO:0006950">
    <property type="term" value="P:response to stress"/>
    <property type="evidence" value="ECO:0007669"/>
    <property type="project" value="UniProtKB-ARBA"/>
</dbReference>
<evidence type="ECO:0000256" key="1">
    <source>
        <dbReference type="ARBA" id="ARBA00004419"/>
    </source>
</evidence>
<evidence type="ECO:0000313" key="12">
    <source>
        <dbReference type="Proteomes" id="UP000287033"/>
    </source>
</evidence>
<comment type="subcellular location">
    <subcellularLocation>
        <location evidence="1">Cytoplasmic vesicle</location>
        <location evidence="1">Autophagosome</location>
    </subcellularLocation>
    <subcellularLocation>
        <location evidence="8">Endomembrane system</location>
        <topology evidence="8">Lipid-anchor</topology>
    </subcellularLocation>
</comment>
<dbReference type="GO" id="GO:0031410">
    <property type="term" value="C:cytoplasmic vesicle"/>
    <property type="evidence" value="ECO:0007669"/>
    <property type="project" value="UniProtKB-KW"/>
</dbReference>
<dbReference type="Gene3D" id="3.10.20.90">
    <property type="entry name" value="Phosphatidylinositol 3-kinase Catalytic Subunit, Chain A, domain 1"/>
    <property type="match status" value="1"/>
</dbReference>
<evidence type="ECO:0000256" key="3">
    <source>
        <dbReference type="ARBA" id="ARBA00022490"/>
    </source>
</evidence>
<dbReference type="Pfam" id="PF02991">
    <property type="entry name" value="ATG8"/>
    <property type="match status" value="1"/>
</dbReference>
<sequence length="129" mass="15251">MAPSDRTLDRRPFKERRSLAMRRSEVMNIRDKYPSKLPVIVERYPKERSLPHLDKSKYLVPLELSLCQFMMIIRSRMSVSSSQAFYLMVNDRSLASMSLTMAEIYAEYMEEDGFLYMTYASQEMFGCFL</sequence>
<dbReference type="AlphaFoldDB" id="A0A401RFD6"/>
<evidence type="ECO:0000313" key="11">
    <source>
        <dbReference type="EMBL" id="GCC16859.1"/>
    </source>
</evidence>
<dbReference type="OrthoDB" id="6738456at2759"/>
<evidence type="ECO:0000256" key="2">
    <source>
        <dbReference type="ARBA" id="ARBA00007293"/>
    </source>
</evidence>
<dbReference type="InterPro" id="IPR029071">
    <property type="entry name" value="Ubiquitin-like_domsf"/>
</dbReference>
<organism evidence="11 12">
    <name type="scientific">Chiloscyllium punctatum</name>
    <name type="common">Brownbanded bambooshark</name>
    <name type="synonym">Hemiscyllium punctatum</name>
    <dbReference type="NCBI Taxonomy" id="137246"/>
    <lineage>
        <taxon>Eukaryota</taxon>
        <taxon>Metazoa</taxon>
        <taxon>Chordata</taxon>
        <taxon>Craniata</taxon>
        <taxon>Vertebrata</taxon>
        <taxon>Chondrichthyes</taxon>
        <taxon>Elasmobranchii</taxon>
        <taxon>Galeomorphii</taxon>
        <taxon>Galeoidea</taxon>
        <taxon>Orectolobiformes</taxon>
        <taxon>Hemiscylliidae</taxon>
        <taxon>Chiloscyllium</taxon>
    </lineage>
</organism>
<evidence type="ECO:0000256" key="6">
    <source>
        <dbReference type="ARBA" id="ARBA00023288"/>
    </source>
</evidence>
<evidence type="ECO:0000256" key="5">
    <source>
        <dbReference type="ARBA" id="ARBA00023136"/>
    </source>
</evidence>
<dbReference type="GO" id="GO:0005776">
    <property type="term" value="C:autophagosome"/>
    <property type="evidence" value="ECO:0007669"/>
    <property type="project" value="UniProtKB-SubCell"/>
</dbReference>
<evidence type="ECO:0008006" key="13">
    <source>
        <dbReference type="Google" id="ProtNLM"/>
    </source>
</evidence>
<dbReference type="Proteomes" id="UP000287033">
    <property type="component" value="Unassembled WGS sequence"/>
</dbReference>
<accession>A0A401RFD6</accession>
<keyword evidence="12" id="KW-1185">Reference proteome</keyword>
<evidence type="ECO:0000256" key="8">
    <source>
        <dbReference type="ARBA" id="ARBA00037868"/>
    </source>
</evidence>
<name>A0A401RFD6_CHIPU</name>
<dbReference type="OMA" id="EMFGCFL"/>
<dbReference type="STRING" id="137246.A0A401RFD6"/>
<reference evidence="11 12" key="1">
    <citation type="journal article" date="2018" name="Nat. Ecol. Evol.">
        <title>Shark genomes provide insights into elasmobranch evolution and the origin of vertebrates.</title>
        <authorList>
            <person name="Hara Y"/>
            <person name="Yamaguchi K"/>
            <person name="Onimaru K"/>
            <person name="Kadota M"/>
            <person name="Koyanagi M"/>
            <person name="Keeley SD"/>
            <person name="Tatsumi K"/>
            <person name="Tanaka K"/>
            <person name="Motone F"/>
            <person name="Kageyama Y"/>
            <person name="Nozu R"/>
            <person name="Adachi N"/>
            <person name="Nishimura O"/>
            <person name="Nakagawa R"/>
            <person name="Tanegashima C"/>
            <person name="Kiyatake I"/>
            <person name="Matsumoto R"/>
            <person name="Murakumo K"/>
            <person name="Nishida K"/>
            <person name="Terakita A"/>
            <person name="Kuratani S"/>
            <person name="Sato K"/>
            <person name="Hyodo S Kuraku.S."/>
        </authorList>
    </citation>
    <scope>NUCLEOTIDE SEQUENCE [LARGE SCALE GENOMIC DNA]</scope>
</reference>
<dbReference type="FunFam" id="3.10.20.90:FF:000149">
    <property type="entry name" value="microtubule-associated proteins 1A/1B light chain 3C"/>
    <property type="match status" value="1"/>
</dbReference>
<dbReference type="PANTHER" id="PTHR10969">
    <property type="entry name" value="MICROTUBULE-ASSOCIATED PROTEINS 1A/1B LIGHT CHAIN 3-RELATED"/>
    <property type="match status" value="1"/>
</dbReference>
<comment type="similarity">
    <text evidence="2 10">Belongs to the ATG8 family.</text>
</comment>
<dbReference type="SUPFAM" id="SSF54236">
    <property type="entry name" value="Ubiquitin-like"/>
    <property type="match status" value="1"/>
</dbReference>
<protein>
    <recommendedName>
        <fullName evidence="13">Microtubule-associated protein 1 light chain 3 gamma</fullName>
    </recommendedName>
</protein>
<keyword evidence="6 9" id="KW-0449">Lipoprotein</keyword>
<keyword evidence="3" id="KW-0963">Cytoplasm</keyword>
<evidence type="ECO:0000256" key="9">
    <source>
        <dbReference type="PIRSR" id="PIRSR604241-50"/>
    </source>
</evidence>
<dbReference type="EMBL" id="BEZZ01003930">
    <property type="protein sequence ID" value="GCC16859.1"/>
    <property type="molecule type" value="Genomic_DNA"/>
</dbReference>
<comment type="caution">
    <text evidence="11">The sequence shown here is derived from an EMBL/GenBank/DDBJ whole genome shotgun (WGS) entry which is preliminary data.</text>
</comment>
<dbReference type="GO" id="GO:0016236">
    <property type="term" value="P:macroautophagy"/>
    <property type="evidence" value="ECO:0007669"/>
    <property type="project" value="UniProtKB-ARBA"/>
</dbReference>
<dbReference type="InterPro" id="IPR004241">
    <property type="entry name" value="Atg8-like"/>
</dbReference>
<keyword evidence="5" id="KW-0472">Membrane</keyword>
<dbReference type="GO" id="GO:0012505">
    <property type="term" value="C:endomembrane system"/>
    <property type="evidence" value="ECO:0007669"/>
    <property type="project" value="UniProtKB-SubCell"/>
</dbReference>
<keyword evidence="7" id="KW-0968">Cytoplasmic vesicle</keyword>
<evidence type="ECO:0000256" key="10">
    <source>
        <dbReference type="RuleBase" id="RU004384"/>
    </source>
</evidence>
<gene>
    <name evidence="11" type="ORF">chiPu_0021446</name>
</gene>
<feature type="lipid moiety-binding region" description="Phosphatidylserine amidated glycine; alternate" evidence="9">
    <location>
        <position position="126"/>
    </location>
</feature>